<keyword evidence="4" id="KW-1133">Transmembrane helix</keyword>
<dbReference type="EMBL" id="KK100412">
    <property type="protein sequence ID" value="KIZ06120.1"/>
    <property type="molecule type" value="Genomic_DNA"/>
</dbReference>
<feature type="transmembrane region" description="Helical" evidence="4">
    <location>
        <begin position="536"/>
        <end position="560"/>
    </location>
</feature>
<dbReference type="RefSeq" id="XP_013905139.1">
    <property type="nucleotide sequence ID" value="XM_014049685.1"/>
</dbReference>
<dbReference type="STRING" id="145388.A0A0D2MUB2"/>
<evidence type="ECO:0000256" key="3">
    <source>
        <dbReference type="SAM" id="MobiDB-lite"/>
    </source>
</evidence>
<dbReference type="GeneID" id="25734718"/>
<dbReference type="NCBIfam" id="TIGR00756">
    <property type="entry name" value="PPR"/>
    <property type="match status" value="2"/>
</dbReference>
<dbReference type="PROSITE" id="PS51375">
    <property type="entry name" value="PPR"/>
    <property type="match status" value="4"/>
</dbReference>
<dbReference type="OrthoDB" id="185373at2759"/>
<feature type="repeat" description="PPR" evidence="2">
    <location>
        <begin position="354"/>
        <end position="388"/>
    </location>
</feature>
<organism evidence="6 7">
    <name type="scientific">Monoraphidium neglectum</name>
    <dbReference type="NCBI Taxonomy" id="145388"/>
    <lineage>
        <taxon>Eukaryota</taxon>
        <taxon>Viridiplantae</taxon>
        <taxon>Chlorophyta</taxon>
        <taxon>core chlorophytes</taxon>
        <taxon>Chlorophyceae</taxon>
        <taxon>CS clade</taxon>
        <taxon>Sphaeropleales</taxon>
        <taxon>Selenastraceae</taxon>
        <taxon>Monoraphidium</taxon>
    </lineage>
</organism>
<dbReference type="PANTHER" id="PTHR47936:SF1">
    <property type="entry name" value="PENTATRICOPEPTIDE REPEAT-CONTAINING PROTEIN GUN1, CHLOROPLASTIC"/>
    <property type="match status" value="1"/>
</dbReference>
<evidence type="ECO:0000256" key="2">
    <source>
        <dbReference type="PROSITE-ProRule" id="PRU00708"/>
    </source>
</evidence>
<feature type="compositionally biased region" description="Pro residues" evidence="3">
    <location>
        <begin position="106"/>
        <end position="115"/>
    </location>
</feature>
<keyword evidence="4" id="KW-0472">Membrane</keyword>
<evidence type="ECO:0000259" key="5">
    <source>
        <dbReference type="Pfam" id="PF23276"/>
    </source>
</evidence>
<dbReference type="Proteomes" id="UP000054498">
    <property type="component" value="Unassembled WGS sequence"/>
</dbReference>
<dbReference type="AlphaFoldDB" id="A0A0D2MUB2"/>
<name>A0A0D2MUB2_9CHLO</name>
<feature type="repeat" description="PPR" evidence="2">
    <location>
        <begin position="319"/>
        <end position="353"/>
    </location>
</feature>
<feature type="compositionally biased region" description="Gly residues" evidence="3">
    <location>
        <begin position="130"/>
        <end position="144"/>
    </location>
</feature>
<feature type="region of interest" description="Disordered" evidence="3">
    <location>
        <begin position="106"/>
        <end position="144"/>
    </location>
</feature>
<accession>A0A0D2MUB2</accession>
<feature type="repeat" description="PPR" evidence="2">
    <location>
        <begin position="253"/>
        <end position="287"/>
    </location>
</feature>
<dbReference type="PANTHER" id="PTHR47936">
    <property type="entry name" value="PPR_LONG DOMAIN-CONTAINING PROTEIN"/>
    <property type="match status" value="1"/>
</dbReference>
<dbReference type="InterPro" id="IPR057027">
    <property type="entry name" value="TPR_mt"/>
</dbReference>
<feature type="domain" description="Pentatricopeptide repeat-containing protein-mitochondrial" evidence="5">
    <location>
        <begin position="294"/>
        <end position="415"/>
    </location>
</feature>
<reference evidence="6 7" key="1">
    <citation type="journal article" date="2013" name="BMC Genomics">
        <title>Reconstruction of the lipid metabolism for the microalga Monoraphidium neglectum from its genome sequence reveals characteristics suitable for biofuel production.</title>
        <authorList>
            <person name="Bogen C."/>
            <person name="Al-Dilaimi A."/>
            <person name="Albersmeier A."/>
            <person name="Wichmann J."/>
            <person name="Grundmann M."/>
            <person name="Rupp O."/>
            <person name="Lauersen K.J."/>
            <person name="Blifernez-Klassen O."/>
            <person name="Kalinowski J."/>
            <person name="Goesmann A."/>
            <person name="Mussgnug J.H."/>
            <person name="Kruse O."/>
        </authorList>
    </citation>
    <scope>NUCLEOTIDE SEQUENCE [LARGE SCALE GENOMIC DNA]</scope>
    <source>
        <strain evidence="6 7">SAG 48.87</strain>
    </source>
</reference>
<keyword evidence="7" id="KW-1185">Reference proteome</keyword>
<evidence type="ECO:0000313" key="6">
    <source>
        <dbReference type="EMBL" id="KIZ06120.1"/>
    </source>
</evidence>
<proteinExistence type="predicted"/>
<keyword evidence="1" id="KW-0677">Repeat</keyword>
<evidence type="ECO:0000256" key="1">
    <source>
        <dbReference type="ARBA" id="ARBA00022737"/>
    </source>
</evidence>
<evidence type="ECO:0000256" key="4">
    <source>
        <dbReference type="SAM" id="Phobius"/>
    </source>
</evidence>
<feature type="repeat" description="PPR" evidence="2">
    <location>
        <begin position="389"/>
        <end position="423"/>
    </location>
</feature>
<dbReference type="InterPro" id="IPR002885">
    <property type="entry name" value="PPR_rpt"/>
</dbReference>
<dbReference type="Pfam" id="PF23276">
    <property type="entry name" value="TPR_24"/>
    <property type="match status" value="1"/>
</dbReference>
<sequence>MTFFPEQYQAGVGPDGVPYMLPTTLSQVAHEQQQFLQMQQPPMHMQQAVPTMQAVHQQQYQQQAFIPIGGLQQPAIPQYYYPTPYSAFPGAAPLATFDVVAAAAQPPPQLAPPANPRGAGARGRRQTPSGSGGGDGGSQAGGSMGWPPGVSVGALASSSVGLGMLGMDAMGIQGVQGSFVAMTVEDILAVLQALPRGRSAVQAVGHCLGCLDSRALAALFKELHKSSLQGLAIELFDWLRGMPPGQELTSLLDVYTYTTMIAQCTGPSQLRRALSLVADMRARGIALNTHTYSAILNVCIKAGQPELALDMLSEGLTPNLVTYNTLLEVYAKQAKWEQALSTLDALQRQGLSPETRTYNVVMAACNAAGKYSQSLAVFSAMLAAGRAPSTASLNSAITAHCRLGSLDAAWSILQEMAGRGCERTPATYMALLHAAEGAGRWRIALDVLDAMAAGGVRLTPQAYAAAVGACAAAGQLQAARELTAKLQGGPPGQARTCLAAPAHMLVVLHDRCCDWGAAYAVYEGLAATGVRPDGHILGALTSALWAAGGVAGCLLALRVFEEACRIGVFKLTVRVDEASKHVVFVLPAVGPGMAMIALWRLFQELASRLESDGPHILRQSVMLLVGQDDRKEARMTEAMRTLCAAQGSPFVLLEPEDASSAAAGHDATGGPSATAARLTARSDALARWLLAGGRGGGGGSGGSGGDGAAMISRPEPVLVPTDALDMVSPHLLIAQQQDAIAAAAAAYARLAAADDAGGAAGAGAATAAVEFMGAGSAGAGVGMGAGASALLGLQERAGSSGTATSVSLTPSTSGGSLLAGAAASASGGALGAAGPPPSSGASSSGAPAASTAAAAAAAALTVLRAALMAGAAAAPGGAVDEASVLGRDAAGVAARAAAHPLARGLPARRIAELALCAARRAAGLWPAWPRVLVPVTGCADPEHSEEPRCPPELLSHLSALAAAAVEVGGAQGSAA</sequence>
<evidence type="ECO:0000313" key="7">
    <source>
        <dbReference type="Proteomes" id="UP000054498"/>
    </source>
</evidence>
<dbReference type="KEGG" id="mng:MNEG_1840"/>
<gene>
    <name evidence="6" type="ORF">MNEG_1840</name>
</gene>
<keyword evidence="4" id="KW-0812">Transmembrane</keyword>
<dbReference type="InterPro" id="IPR011990">
    <property type="entry name" value="TPR-like_helical_dom_sf"/>
</dbReference>
<protein>
    <submittedName>
        <fullName evidence="6">Pentatricopeptide repeat-containing protein</fullName>
    </submittedName>
</protein>
<dbReference type="Gene3D" id="1.25.40.10">
    <property type="entry name" value="Tetratricopeptide repeat domain"/>
    <property type="match status" value="2"/>
</dbReference>
<feature type="transmembrane region" description="Helical" evidence="4">
    <location>
        <begin position="581"/>
        <end position="602"/>
    </location>
</feature>